<evidence type="ECO:0000256" key="1">
    <source>
        <dbReference type="ARBA" id="ARBA00004123"/>
    </source>
</evidence>
<dbReference type="GO" id="GO:0008270">
    <property type="term" value="F:zinc ion binding"/>
    <property type="evidence" value="ECO:0007669"/>
    <property type="project" value="InterPro"/>
</dbReference>
<dbReference type="EMBL" id="HG992978">
    <property type="protein sequence ID" value="CAE7015368.1"/>
    <property type="molecule type" value="Genomic_DNA"/>
</dbReference>
<comment type="subcellular location">
    <subcellularLocation>
        <location evidence="1">Nucleus</location>
    </subcellularLocation>
</comment>
<dbReference type="InterPro" id="IPR001138">
    <property type="entry name" value="Zn2Cys6_DnaBD"/>
</dbReference>
<evidence type="ECO:0000256" key="6">
    <source>
        <dbReference type="ARBA" id="ARBA00023242"/>
    </source>
</evidence>
<dbReference type="SMART" id="SM00906">
    <property type="entry name" value="Fungal_trans"/>
    <property type="match status" value="1"/>
</dbReference>
<dbReference type="InterPro" id="IPR007219">
    <property type="entry name" value="XnlR_reg_dom"/>
</dbReference>
<dbReference type="Gene3D" id="4.10.240.10">
    <property type="entry name" value="Zn(2)-C6 fungal-type DNA-binding domain"/>
    <property type="match status" value="1"/>
</dbReference>
<dbReference type="GO" id="GO:0000981">
    <property type="term" value="F:DNA-binding transcription factor activity, RNA polymerase II-specific"/>
    <property type="evidence" value="ECO:0007669"/>
    <property type="project" value="InterPro"/>
</dbReference>
<proteinExistence type="predicted"/>
<keyword evidence="6" id="KW-0539">Nucleus</keyword>
<dbReference type="Pfam" id="PF04082">
    <property type="entry name" value="Fungal_trans"/>
    <property type="match status" value="1"/>
</dbReference>
<keyword evidence="5" id="KW-0804">Transcription</keyword>
<dbReference type="Proteomes" id="UP000472372">
    <property type="component" value="Chromosome 2"/>
</dbReference>
<keyword evidence="2" id="KW-0479">Metal-binding</keyword>
<dbReference type="PROSITE" id="PS00463">
    <property type="entry name" value="ZN2_CY6_FUNGAL_1"/>
    <property type="match status" value="1"/>
</dbReference>
<evidence type="ECO:0000313" key="7">
    <source>
        <dbReference type="EMBL" id="CAE7015368.1"/>
    </source>
</evidence>
<evidence type="ECO:0000256" key="2">
    <source>
        <dbReference type="ARBA" id="ARBA00022723"/>
    </source>
</evidence>
<keyword evidence="3" id="KW-0805">Transcription regulation</keyword>
<keyword evidence="4" id="KW-0238">DNA-binding</keyword>
<protein>
    <submittedName>
        <fullName evidence="7">Fungal trans multi-domain protein</fullName>
    </submittedName>
</protein>
<evidence type="ECO:0000313" key="8">
    <source>
        <dbReference type="Proteomes" id="UP000472372"/>
    </source>
</evidence>
<dbReference type="PROSITE" id="PS50048">
    <property type="entry name" value="ZN2_CY6_FUNGAL_2"/>
    <property type="match status" value="1"/>
</dbReference>
<dbReference type="GO" id="GO:0003677">
    <property type="term" value="F:DNA binding"/>
    <property type="evidence" value="ECO:0007669"/>
    <property type="project" value="UniProtKB-KW"/>
</dbReference>
<evidence type="ECO:0000256" key="5">
    <source>
        <dbReference type="ARBA" id="ARBA00023163"/>
    </source>
</evidence>
<organism evidence="7 8">
    <name type="scientific">Pyrenophora teres f. teres</name>
    <dbReference type="NCBI Taxonomy" id="97479"/>
    <lineage>
        <taxon>Eukaryota</taxon>
        <taxon>Fungi</taxon>
        <taxon>Dikarya</taxon>
        <taxon>Ascomycota</taxon>
        <taxon>Pezizomycotina</taxon>
        <taxon>Dothideomycetes</taxon>
        <taxon>Pleosporomycetidae</taxon>
        <taxon>Pleosporales</taxon>
        <taxon>Pleosporineae</taxon>
        <taxon>Pleosporaceae</taxon>
        <taxon>Pyrenophora</taxon>
    </lineage>
</organism>
<evidence type="ECO:0000256" key="3">
    <source>
        <dbReference type="ARBA" id="ARBA00023015"/>
    </source>
</evidence>
<dbReference type="AlphaFoldDB" id="A0A6S6VC32"/>
<dbReference type="GO" id="GO:0006351">
    <property type="term" value="P:DNA-templated transcription"/>
    <property type="evidence" value="ECO:0007669"/>
    <property type="project" value="InterPro"/>
</dbReference>
<dbReference type="InterPro" id="IPR036864">
    <property type="entry name" value="Zn2-C6_fun-type_DNA-bd_sf"/>
</dbReference>
<sequence length="567" mass="64336">MSPTPKSPAASAPRRQQAGLACDECRRRKLRCDRGQPSCGVCQDSGVTCVTTTTRQPRGPKRGHIRALQSRIVALEQRLSVDRPSETIGEDGFPEFPGFHDNLDTFSTPVQQPFPDFLPQDTGNTYEHEAANSDSSNCSVGEYMPPHPASSLALSMIDFSPVNCISDIMRSELDHLYFDRVHCFFPILSKRRYFARTRRPSPNKVDAFQCLQHTMWTLAASTSSQFQYIQDDLYTCTRLMIDSLEAESLQSDFIQIELVQASALIAIIELMRIGYRRVWMSAGKCFSFVMLMKLHNVDGQDSVATMLRQELSFAEIEERRRIFWMAYTLDRMISVLDQLPLTFDPHVILTRLPCSEKDFQSDKPVLTEFMSDLQADPHTDIPSTFTESIRLVTICGQSLSHRQQGTVEHTRGWISLDYWDRQQQLDVRLAQTLTSMPLEDPFSLVFEEPMAHFTVLTAQTAVLMLYNASQRAPWGIQDQAMSSESERGATVAAQQMVTLSKALIELSHFKVHPYTPILLYLCCDFLSSNNHLDPAFELQLALQNVLRRLGHVNQIAQDCLNRLNMAT</sequence>
<accession>A0A6S6VC32</accession>
<dbReference type="PANTHER" id="PTHR47338:SF3">
    <property type="entry name" value="C6 FINGER DOMAIN TRANSCRIPTION FACTOR DBAA-RELATED"/>
    <property type="match status" value="1"/>
</dbReference>
<dbReference type="SUPFAM" id="SSF57701">
    <property type="entry name" value="Zn2/Cys6 DNA-binding domain"/>
    <property type="match status" value="1"/>
</dbReference>
<reference evidence="7" key="1">
    <citation type="submission" date="2021-02" db="EMBL/GenBank/DDBJ databases">
        <authorList>
            <person name="Syme A R."/>
            <person name="Syme A R."/>
            <person name="Moolhuijzen P."/>
        </authorList>
    </citation>
    <scope>NUCLEOTIDE SEQUENCE</scope>
    <source>
        <strain evidence="7">W1-1</strain>
    </source>
</reference>
<dbReference type="SMART" id="SM00066">
    <property type="entry name" value="GAL4"/>
    <property type="match status" value="1"/>
</dbReference>
<dbReference type="CDD" id="cd12148">
    <property type="entry name" value="fungal_TF_MHR"/>
    <property type="match status" value="1"/>
</dbReference>
<dbReference type="Pfam" id="PF00172">
    <property type="entry name" value="Zn_clus"/>
    <property type="match status" value="1"/>
</dbReference>
<dbReference type="GO" id="GO:0005634">
    <property type="term" value="C:nucleus"/>
    <property type="evidence" value="ECO:0007669"/>
    <property type="project" value="UniProtKB-SubCell"/>
</dbReference>
<dbReference type="CDD" id="cd00067">
    <property type="entry name" value="GAL4"/>
    <property type="match status" value="1"/>
</dbReference>
<name>A0A6S6VC32_9PLEO</name>
<gene>
    <name evidence="7" type="ORF">PTTW11_02788</name>
</gene>
<dbReference type="PANTHER" id="PTHR47338">
    <property type="entry name" value="ZN(II)2CYS6 TRANSCRIPTION FACTOR (EUROFUNG)-RELATED"/>
    <property type="match status" value="1"/>
</dbReference>
<dbReference type="InterPro" id="IPR050815">
    <property type="entry name" value="TF_fung"/>
</dbReference>
<evidence type="ECO:0000256" key="4">
    <source>
        <dbReference type="ARBA" id="ARBA00023125"/>
    </source>
</evidence>